<dbReference type="PRINTS" id="PR00111">
    <property type="entry name" value="ABHYDROLASE"/>
</dbReference>
<keyword evidence="3" id="KW-1185">Reference proteome</keyword>
<gene>
    <name evidence="2" type="ORF">E3O21_06795</name>
</gene>
<dbReference type="Gene3D" id="3.40.50.1820">
    <property type="entry name" value="alpha/beta hydrolase"/>
    <property type="match status" value="1"/>
</dbReference>
<dbReference type="Proteomes" id="UP000298252">
    <property type="component" value="Unassembled WGS sequence"/>
</dbReference>
<reference evidence="2 3" key="1">
    <citation type="submission" date="2019-03" db="EMBL/GenBank/DDBJ databases">
        <title>Genomics of glacier-inhabiting Cryobacterium strains.</title>
        <authorList>
            <person name="Liu Q."/>
            <person name="Xin Y.-H."/>
        </authorList>
    </citation>
    <scope>NUCLEOTIDE SEQUENCE [LARGE SCALE GENOMIC DNA]</scope>
    <source>
        <strain evidence="2 3">Hh8</strain>
    </source>
</reference>
<dbReference type="InterPro" id="IPR000073">
    <property type="entry name" value="AB_hydrolase_1"/>
</dbReference>
<evidence type="ECO:0000313" key="3">
    <source>
        <dbReference type="Proteomes" id="UP000298252"/>
    </source>
</evidence>
<accession>A0ABY2I347</accession>
<evidence type="ECO:0000313" key="2">
    <source>
        <dbReference type="EMBL" id="TFB77972.1"/>
    </source>
</evidence>
<dbReference type="PANTHER" id="PTHR43798:SF33">
    <property type="entry name" value="HYDROLASE, PUTATIVE (AFU_ORTHOLOGUE AFUA_2G14860)-RELATED"/>
    <property type="match status" value="1"/>
</dbReference>
<evidence type="ECO:0000259" key="1">
    <source>
        <dbReference type="Pfam" id="PF12697"/>
    </source>
</evidence>
<comment type="caution">
    <text evidence="2">The sequence shown here is derived from an EMBL/GenBank/DDBJ whole genome shotgun (WGS) entry which is preliminary data.</text>
</comment>
<dbReference type="PANTHER" id="PTHR43798">
    <property type="entry name" value="MONOACYLGLYCEROL LIPASE"/>
    <property type="match status" value="1"/>
</dbReference>
<dbReference type="PRINTS" id="PR00412">
    <property type="entry name" value="EPOXHYDRLASE"/>
</dbReference>
<feature type="domain" description="AB hydrolase-1" evidence="1">
    <location>
        <begin position="30"/>
        <end position="268"/>
    </location>
</feature>
<keyword evidence="2" id="KW-0378">Hydrolase</keyword>
<dbReference type="Pfam" id="PF12697">
    <property type="entry name" value="Abhydrolase_6"/>
    <property type="match status" value="1"/>
</dbReference>
<dbReference type="InterPro" id="IPR050266">
    <property type="entry name" value="AB_hydrolase_sf"/>
</dbReference>
<dbReference type="InterPro" id="IPR000639">
    <property type="entry name" value="Epox_hydrolase-like"/>
</dbReference>
<name>A0ABY2I347_9MICO</name>
<dbReference type="SUPFAM" id="SSF53474">
    <property type="entry name" value="alpha/beta-Hydrolases"/>
    <property type="match status" value="1"/>
</dbReference>
<dbReference type="InterPro" id="IPR029058">
    <property type="entry name" value="AB_hydrolase_fold"/>
</dbReference>
<sequence length="294" mass="32443">MMGMVREQWINAAGVRTRYLEAGDPARPTVLLLHDGAWGGSSSTTWGNAISLLATAYHVLAPDQLGFGGTDKLVHLDRSPYDGRIAHITEFLDALRIPTVHLVGNSFGGSLALRILCTPLEGRVRSAVSISGTGGPWRTPLAHENLSYWDGTRNGLERVVSVLIDRESGYFEDQLDERYRWAIEPGHYRSVMALSIPIPPAIPSRRPLDPWPKQLAECDIPVLLVSGDRDVLLEKDWTNHLVEVLSNSAVERIDSMHEPNIDRPDLLVSVVLTFLRRQEQHAGSPPDSSVGPGR</sequence>
<protein>
    <submittedName>
        <fullName evidence="2">Alpha/beta hydrolase</fullName>
    </submittedName>
</protein>
<dbReference type="EMBL" id="SOFD01000022">
    <property type="protein sequence ID" value="TFB77972.1"/>
    <property type="molecule type" value="Genomic_DNA"/>
</dbReference>
<organism evidence="2 3">
    <name type="scientific">Cryobacterium flavum</name>
    <dbReference type="NCBI Taxonomy" id="1424659"/>
    <lineage>
        <taxon>Bacteria</taxon>
        <taxon>Bacillati</taxon>
        <taxon>Actinomycetota</taxon>
        <taxon>Actinomycetes</taxon>
        <taxon>Micrococcales</taxon>
        <taxon>Microbacteriaceae</taxon>
        <taxon>Cryobacterium</taxon>
    </lineage>
</organism>
<dbReference type="GO" id="GO:0016787">
    <property type="term" value="F:hydrolase activity"/>
    <property type="evidence" value="ECO:0007669"/>
    <property type="project" value="UniProtKB-KW"/>
</dbReference>
<proteinExistence type="predicted"/>